<feature type="region of interest" description="Disordered" evidence="8">
    <location>
        <begin position="895"/>
        <end position="1006"/>
    </location>
</feature>
<proteinExistence type="predicted"/>
<dbReference type="EMBL" id="NHOQ01002481">
    <property type="protein sequence ID" value="PWA16231.1"/>
    <property type="molecule type" value="Genomic_DNA"/>
</dbReference>
<feature type="compositionally biased region" description="Acidic residues" evidence="8">
    <location>
        <begin position="995"/>
        <end position="1006"/>
    </location>
</feature>
<name>A0A315VB76_GAMAF</name>
<feature type="domain" description="TRASH" evidence="9">
    <location>
        <begin position="732"/>
        <end position="768"/>
    </location>
</feature>
<keyword evidence="6" id="KW-0862">Zinc</keyword>
<feature type="region of interest" description="Disordered" evidence="8">
    <location>
        <begin position="441"/>
        <end position="462"/>
    </location>
</feature>
<feature type="region of interest" description="Disordered" evidence="8">
    <location>
        <begin position="858"/>
        <end position="878"/>
    </location>
</feature>
<keyword evidence="2" id="KW-0597">Phosphoprotein</keyword>
<feature type="compositionally biased region" description="Polar residues" evidence="8">
    <location>
        <begin position="1215"/>
        <end position="1224"/>
    </location>
</feature>
<evidence type="ECO:0000256" key="7">
    <source>
        <dbReference type="ARBA" id="ARBA00022843"/>
    </source>
</evidence>
<keyword evidence="4" id="KW-0677">Repeat</keyword>
<feature type="compositionally biased region" description="Low complexity" evidence="8">
    <location>
        <begin position="1122"/>
        <end position="1133"/>
    </location>
</feature>
<evidence type="ECO:0000259" key="9">
    <source>
        <dbReference type="SMART" id="SM00746"/>
    </source>
</evidence>
<dbReference type="InterPro" id="IPR021893">
    <property type="entry name" value="ZMYM2-like_C"/>
</dbReference>
<feature type="domain" description="TRASH" evidence="9">
    <location>
        <begin position="541"/>
        <end position="579"/>
    </location>
</feature>
<evidence type="ECO:0000256" key="6">
    <source>
        <dbReference type="ARBA" id="ARBA00022833"/>
    </source>
</evidence>
<dbReference type="PANTHER" id="PTHR45736">
    <property type="entry name" value="ZINC FINGER MYM-TYPE PROTEIN"/>
    <property type="match status" value="1"/>
</dbReference>
<evidence type="ECO:0000256" key="3">
    <source>
        <dbReference type="ARBA" id="ARBA00022723"/>
    </source>
</evidence>
<feature type="region of interest" description="Disordered" evidence="8">
    <location>
        <begin position="1108"/>
        <end position="1239"/>
    </location>
</feature>
<evidence type="ECO:0000256" key="1">
    <source>
        <dbReference type="ARBA" id="ARBA00022499"/>
    </source>
</evidence>
<gene>
    <name evidence="10" type="ORF">CCH79_00004724</name>
</gene>
<feature type="compositionally biased region" description="Basic residues" evidence="8">
    <location>
        <begin position="1226"/>
        <end position="1239"/>
    </location>
</feature>
<evidence type="ECO:0000313" key="10">
    <source>
        <dbReference type="EMBL" id="PWA16231.1"/>
    </source>
</evidence>
<evidence type="ECO:0000256" key="4">
    <source>
        <dbReference type="ARBA" id="ARBA00022737"/>
    </source>
</evidence>
<evidence type="ECO:0000313" key="11">
    <source>
        <dbReference type="Proteomes" id="UP000250572"/>
    </source>
</evidence>
<feature type="compositionally biased region" description="Low complexity" evidence="8">
    <location>
        <begin position="34"/>
        <end position="50"/>
    </location>
</feature>
<dbReference type="InterPro" id="IPR011017">
    <property type="entry name" value="TRASH_dom"/>
</dbReference>
<feature type="compositionally biased region" description="Polar residues" evidence="8">
    <location>
        <begin position="625"/>
        <end position="639"/>
    </location>
</feature>
<dbReference type="GO" id="GO:0008270">
    <property type="term" value="F:zinc ion binding"/>
    <property type="evidence" value="ECO:0007669"/>
    <property type="project" value="UniProtKB-KW"/>
</dbReference>
<feature type="domain" description="TRASH" evidence="9">
    <location>
        <begin position="589"/>
        <end position="625"/>
    </location>
</feature>
<evidence type="ECO:0000256" key="2">
    <source>
        <dbReference type="ARBA" id="ARBA00022553"/>
    </source>
</evidence>
<keyword evidence="1" id="KW-1017">Isopeptide bond</keyword>
<feature type="domain" description="TRASH" evidence="9">
    <location>
        <begin position="396"/>
        <end position="435"/>
    </location>
</feature>
<feature type="compositionally biased region" description="Acidic residues" evidence="8">
    <location>
        <begin position="179"/>
        <end position="188"/>
    </location>
</feature>
<dbReference type="Pfam" id="PF25561">
    <property type="entry name" value="QRICH1"/>
    <property type="match status" value="1"/>
</dbReference>
<dbReference type="Pfam" id="PF12012">
    <property type="entry name" value="DUF3504"/>
    <property type="match status" value="1"/>
</dbReference>
<sequence length="1613" mass="179087">MAESEEFRLKRLKRDEEMSRMFDEVMGLGEFADSSRGSVSSSKSGGQPESKGLDETLEQGESQPLEEDSNSSRQEKKTDEGTGETSFPPLTSSSSEKLSSFNMVRSERGGGGSGGAAFDDALDGLPSYGPEEEDEEDWHYALPMGSLEDVDVGKASKISQLGQENSASQSNPFDQKPEAEEEEQENEGSTESANTSHSSQDNTPEHDKAGGGLNQTEETEDSQQEEMSGNNQGEDRNPPPSPRINIKDEPIDEGYDAALLPQNSTKQIKEELEQEEELRISSVFSVGGGNTFTSSTTVAAPTTTHILIPSRGAVLQAVASLPVRPVVSIPTPIPTLTAFPPRPPPPAVPGSVRCSGCAKVLLKGQTAFQRKGSTQLFCSTVCLTGHLPPITKGRACFQCNREILQPRDMVTVPAENSTFMHFCGQFCLSVYRHKKKQGEKLIIDKRPERKPEKPPEKPVERPIEHEVTYQGKLHRLCSDNCFLTWRKQRQLALNCCEGCGLYCSSKSGSCHMLTIEKSQLNFCSSTCIGTFKQSCRKTTECANCHKTTVVSSTIMERDHKGKVQLYCSPTCVEQSRPPNHSLTGTPFPCGLCKVSAVPQYHLAMVDGTIRSFCSLACVTIFRKSPPTSQPDLTNGTSSLRDLPNKDAPKPGTSTTANGVTGATSVPPIPQDYSSSVPYPGHHPSYTSVPPLVPPHSAVSTPTLPGQAHSRSPLEQPVKPLEDGLSDAIALTCCQCSKQFSNKPLLITHQGRILLLCSKSCRDQFNTQKNVLSVCDYCKEEKVLYEVTSSSQQDVFFCNCKQFFKQERALRPCSYCCGLGQKMMLSHYGGKIEEFCKPHCMSQYTVLYYGVSTGQMSHKNASTQTDAMRAPTPRRRQMKNKSVLCRPFTMDQEIMCQLPSPSPEPEDSSSQSDQPSRSPPRSPKIQEETEPSDLPPARLTGRHFLGRKETDSSCKVCSQRRKRKLDEGEAGQKKRKMEDGDDEPGKEQEISVSEEKNEEEEKDVESAVECDTMKRQTPFYCKTCTEEPSLCPVPCFELYHTKLNYEAPDKEENMKVFIVPVPVPVFVPVPMNMYSQHTPVAMVVPLPIPVPIVVKPQTKDVKDAAVQMEKIDEEEEEKEKKNSSSIDRCSSSRSGDVKTEVVSPTKQNEEIAAQTDLLQTESSERSTEAPDHETDDQPETGTAVINHPPSSISSRSKDQPPSSPVMDLEADLQPELLNQSSSVQQRGVKRRREGSYGRKRRVVLNYSSHHLSIQGRRRTGSADRSVSGTPASSKLNHLYGVKAWTSWIQQSNKQPTESSRVVFKEDIVQCSSAELGFALTRFIREVRRPNGEPYRPDSIFYLCLGIQQHLFLRGRIENIFTDEVYSQFGSELSGMLQLWKPELQPSGTSLKSSSQLAILTQSQLKFSLIFPTFPSPPSGGIVPSRIEESYLWECKQLGAYSPIVLLNTLLFFCTKHLHLTTLAEHQRLSFSNFTRCFKPQGTARNVYLQYERSSTGTSGSEQKEHQVGSNGEMWENAANPLQCPVRLYEFYLSRWFVVLTSYSPESVKNQSSVFYLRPQRNVHTYRSGSSYWYSSQPLDASTLQSMLTRILAVREVQQEHERSAAAEGLCQSPV</sequence>
<feature type="region of interest" description="Disordered" evidence="8">
    <location>
        <begin position="625"/>
        <end position="719"/>
    </location>
</feature>
<dbReference type="SUPFAM" id="SSF57716">
    <property type="entry name" value="Glucocorticoid receptor-like (DNA-binding domain)"/>
    <property type="match status" value="1"/>
</dbReference>
<feature type="region of interest" description="Disordered" evidence="8">
    <location>
        <begin position="29"/>
        <end position="248"/>
    </location>
</feature>
<evidence type="ECO:0000256" key="5">
    <source>
        <dbReference type="ARBA" id="ARBA00022771"/>
    </source>
</evidence>
<dbReference type="InterPro" id="IPR057926">
    <property type="entry name" value="QRICH1_dom"/>
</dbReference>
<dbReference type="PANTHER" id="PTHR45736:SF5">
    <property type="entry name" value="ZINC FINGER MYM-TYPE PROTEIN 4"/>
    <property type="match status" value="1"/>
</dbReference>
<feature type="compositionally biased region" description="Basic and acidic residues" evidence="8">
    <location>
        <begin position="1161"/>
        <end position="1171"/>
    </location>
</feature>
<comment type="caution">
    <text evidence="10">The sequence shown here is derived from an EMBL/GenBank/DDBJ whole genome shotgun (WGS) entry which is preliminary data.</text>
</comment>
<feature type="domain" description="TRASH" evidence="9">
    <location>
        <begin position="496"/>
        <end position="535"/>
    </location>
</feature>
<dbReference type="InterPro" id="IPR010507">
    <property type="entry name" value="Znf_MYM"/>
</dbReference>
<keyword evidence="3" id="KW-0479">Metal-binding</keyword>
<feature type="compositionally biased region" description="Basic and acidic residues" evidence="8">
    <location>
        <begin position="963"/>
        <end position="994"/>
    </location>
</feature>
<keyword evidence="11" id="KW-1185">Reference proteome</keyword>
<accession>A0A315VB76</accession>
<evidence type="ECO:0000256" key="8">
    <source>
        <dbReference type="SAM" id="MobiDB-lite"/>
    </source>
</evidence>
<feature type="compositionally biased region" description="Polar residues" evidence="8">
    <location>
        <begin position="157"/>
        <end position="173"/>
    </location>
</feature>
<reference evidence="10 11" key="1">
    <citation type="journal article" date="2018" name="G3 (Bethesda)">
        <title>A High-Quality Reference Genome for the Invasive Mosquitofish Gambusia affinis Using a Chicago Library.</title>
        <authorList>
            <person name="Hoffberg S.L."/>
            <person name="Troendle N.J."/>
            <person name="Glenn T.C."/>
            <person name="Mahmud O."/>
            <person name="Louha S."/>
            <person name="Chalopin D."/>
            <person name="Bennetzen J.L."/>
            <person name="Mauricio R."/>
        </authorList>
    </citation>
    <scope>NUCLEOTIDE SEQUENCE [LARGE SCALE GENOMIC DNA]</scope>
    <source>
        <strain evidence="10">NE01/NJP1002.9</strain>
        <tissue evidence="10">Muscle</tissue>
    </source>
</reference>
<feature type="domain" description="TRASH" evidence="9">
    <location>
        <begin position="812"/>
        <end position="847"/>
    </location>
</feature>
<dbReference type="Proteomes" id="UP000250572">
    <property type="component" value="Unassembled WGS sequence"/>
</dbReference>
<dbReference type="SMART" id="SM00746">
    <property type="entry name" value="TRASH"/>
    <property type="match status" value="8"/>
</dbReference>
<feature type="compositionally biased region" description="Polar residues" evidence="8">
    <location>
        <begin position="192"/>
        <end position="202"/>
    </location>
</feature>
<organism evidence="10 11">
    <name type="scientific">Gambusia affinis</name>
    <name type="common">Western mosquitofish</name>
    <name type="synonym">Heterandria affinis</name>
    <dbReference type="NCBI Taxonomy" id="33528"/>
    <lineage>
        <taxon>Eukaryota</taxon>
        <taxon>Metazoa</taxon>
        <taxon>Chordata</taxon>
        <taxon>Craniata</taxon>
        <taxon>Vertebrata</taxon>
        <taxon>Euteleostomi</taxon>
        <taxon>Actinopterygii</taxon>
        <taxon>Neopterygii</taxon>
        <taxon>Teleostei</taxon>
        <taxon>Neoteleostei</taxon>
        <taxon>Acanthomorphata</taxon>
        <taxon>Ovalentaria</taxon>
        <taxon>Atherinomorphae</taxon>
        <taxon>Cyprinodontiformes</taxon>
        <taxon>Poeciliidae</taxon>
        <taxon>Poeciliinae</taxon>
        <taxon>Gambusia</taxon>
    </lineage>
</organism>
<feature type="domain" description="TRASH" evidence="9">
    <location>
        <begin position="354"/>
        <end position="390"/>
    </location>
</feature>
<protein>
    <recommendedName>
        <fullName evidence="9">TRASH domain-containing protein</fullName>
    </recommendedName>
</protein>
<keyword evidence="7" id="KW-0832">Ubl conjugation</keyword>
<dbReference type="InterPro" id="IPR051284">
    <property type="entry name" value="ZnF_MYMT-QRICH1"/>
</dbReference>
<feature type="domain" description="TRASH" evidence="9">
    <location>
        <begin position="457"/>
        <end position="489"/>
    </location>
</feature>
<feature type="compositionally biased region" description="Polar residues" evidence="8">
    <location>
        <begin position="651"/>
        <end position="663"/>
    </location>
</feature>
<keyword evidence="5" id="KW-0863">Zinc-finger</keyword>
<dbReference type="Pfam" id="PF06467">
    <property type="entry name" value="zf-FCS"/>
    <property type="match status" value="1"/>
</dbReference>